<organism evidence="3 4">
    <name type="scientific">Paraglomus occultum</name>
    <dbReference type="NCBI Taxonomy" id="144539"/>
    <lineage>
        <taxon>Eukaryota</taxon>
        <taxon>Fungi</taxon>
        <taxon>Fungi incertae sedis</taxon>
        <taxon>Mucoromycota</taxon>
        <taxon>Glomeromycotina</taxon>
        <taxon>Glomeromycetes</taxon>
        <taxon>Paraglomerales</taxon>
        <taxon>Paraglomeraceae</taxon>
        <taxon>Paraglomus</taxon>
    </lineage>
</organism>
<gene>
    <name evidence="2" type="ORF">POCULU_LOCUS1877</name>
    <name evidence="3" type="ORF">POCULU_LOCUS1882</name>
</gene>
<keyword evidence="1" id="KW-0812">Transmembrane</keyword>
<feature type="transmembrane region" description="Helical" evidence="1">
    <location>
        <begin position="203"/>
        <end position="220"/>
    </location>
</feature>
<keyword evidence="1" id="KW-0472">Membrane</keyword>
<reference evidence="3" key="1">
    <citation type="submission" date="2021-06" db="EMBL/GenBank/DDBJ databases">
        <authorList>
            <person name="Kallberg Y."/>
            <person name="Tangrot J."/>
            <person name="Rosling A."/>
        </authorList>
    </citation>
    <scope>NUCLEOTIDE SEQUENCE</scope>
    <source>
        <strain evidence="3">IA702</strain>
    </source>
</reference>
<dbReference type="PANTHER" id="PTHR39470">
    <property type="entry name" value="CHROMOSOME 10, WHOLE GENOME SHOTGUN SEQUENCE"/>
    <property type="match status" value="1"/>
</dbReference>
<accession>A0A9N8WHJ0</accession>
<feature type="transmembrane region" description="Helical" evidence="1">
    <location>
        <begin position="166"/>
        <end position="183"/>
    </location>
</feature>
<keyword evidence="4" id="KW-1185">Reference proteome</keyword>
<dbReference type="EMBL" id="CAJVPJ010000155">
    <property type="protein sequence ID" value="CAG8487457.1"/>
    <property type="molecule type" value="Genomic_DNA"/>
</dbReference>
<feature type="transmembrane region" description="Helical" evidence="1">
    <location>
        <begin position="132"/>
        <end position="154"/>
    </location>
</feature>
<evidence type="ECO:0000313" key="2">
    <source>
        <dbReference type="EMBL" id="CAG8487379.1"/>
    </source>
</evidence>
<sequence>MISGELILLLTIISLPTLTRKGTEYLNARNNSASSNQARTPKIDGILILTALCNLYLAFFSSPPNIFRTLNAPINTPSFTLRVLLEKNKQPLSLYYLSLLDKLQSYESRLKYLAFGEHAFMQCTYCRDAIDYLYFIVPSNASYYILMSCIIGIVTITRSKAHWRTYGVISLAGFCFYEFYTFASTDIRDIQPSHPSLFSTIHFYRHLFFAILSILVIVITQEDIRTDSEILASIERQQRSISNQIRGSRLQRATAMRDPELRKTYVNYYKGKGDDYARVESDAEYVNMRERLLSELSLEREARAYVDSIISMKNESEIDGGSSSIGE</sequence>
<dbReference type="Proteomes" id="UP000789572">
    <property type="component" value="Unassembled WGS sequence"/>
</dbReference>
<dbReference type="OrthoDB" id="4218123at2759"/>
<keyword evidence="1" id="KW-1133">Transmembrane helix</keyword>
<evidence type="ECO:0000256" key="1">
    <source>
        <dbReference type="SAM" id="Phobius"/>
    </source>
</evidence>
<proteinExistence type="predicted"/>
<protein>
    <submittedName>
        <fullName evidence="2">5950_t:CDS:1</fullName>
    </submittedName>
    <submittedName>
        <fullName evidence="3">5955_t:CDS:1</fullName>
    </submittedName>
</protein>
<dbReference type="PANTHER" id="PTHR39470:SF1">
    <property type="entry name" value="CHORISMATE SYNTHASE PROTEIN"/>
    <property type="match status" value="1"/>
</dbReference>
<evidence type="ECO:0000313" key="4">
    <source>
        <dbReference type="Proteomes" id="UP000789572"/>
    </source>
</evidence>
<name>A0A9N8WHJ0_9GLOM</name>
<evidence type="ECO:0000313" key="3">
    <source>
        <dbReference type="EMBL" id="CAG8487457.1"/>
    </source>
</evidence>
<dbReference type="EMBL" id="CAJVPJ010000155">
    <property type="protein sequence ID" value="CAG8487379.1"/>
    <property type="molecule type" value="Genomic_DNA"/>
</dbReference>
<comment type="caution">
    <text evidence="3">The sequence shown here is derived from an EMBL/GenBank/DDBJ whole genome shotgun (WGS) entry which is preliminary data.</text>
</comment>
<dbReference type="AlphaFoldDB" id="A0A9N8WHJ0"/>